<reference evidence="2 3" key="1">
    <citation type="submission" date="2019-02" db="EMBL/GenBank/DDBJ databases">
        <title>WGS of Pseudoxanthomonas species novum from clinical isolates.</title>
        <authorList>
            <person name="Bernier A.-M."/>
            <person name="Bernard K."/>
            <person name="Vachon A."/>
        </authorList>
    </citation>
    <scope>NUCLEOTIDE SEQUENCE [LARGE SCALE GENOMIC DNA]</scope>
    <source>
        <strain evidence="2 3">NML171200</strain>
    </source>
</reference>
<feature type="region of interest" description="Disordered" evidence="1">
    <location>
        <begin position="47"/>
        <end position="66"/>
    </location>
</feature>
<dbReference type="RefSeq" id="WP_130552320.1">
    <property type="nucleotide sequence ID" value="NZ_SHMC01000006.1"/>
</dbReference>
<name>A0A4Q8L6B0_9GAMM</name>
<organism evidence="2 3">
    <name type="scientific">Pseudoxanthomonas winnipegensis</name>
    <dbReference type="NCBI Taxonomy" id="2480810"/>
    <lineage>
        <taxon>Bacteria</taxon>
        <taxon>Pseudomonadati</taxon>
        <taxon>Pseudomonadota</taxon>
        <taxon>Gammaproteobacteria</taxon>
        <taxon>Lysobacterales</taxon>
        <taxon>Lysobacteraceae</taxon>
        <taxon>Pseudoxanthomonas</taxon>
    </lineage>
</organism>
<dbReference type="EMBL" id="SHMC01000006">
    <property type="protein sequence ID" value="TAA23295.1"/>
    <property type="molecule type" value="Genomic_DNA"/>
</dbReference>
<evidence type="ECO:0000313" key="2">
    <source>
        <dbReference type="EMBL" id="TAA23295.1"/>
    </source>
</evidence>
<gene>
    <name evidence="2" type="ORF">EA660_15265</name>
</gene>
<dbReference type="AlphaFoldDB" id="A0A4Q8L6B0"/>
<evidence type="ECO:0000256" key="1">
    <source>
        <dbReference type="SAM" id="MobiDB-lite"/>
    </source>
</evidence>
<comment type="caution">
    <text evidence="2">The sequence shown here is derived from an EMBL/GenBank/DDBJ whole genome shotgun (WGS) entry which is preliminary data.</text>
</comment>
<proteinExistence type="predicted"/>
<evidence type="ECO:0000313" key="3">
    <source>
        <dbReference type="Proteomes" id="UP000292627"/>
    </source>
</evidence>
<accession>A0A4Q8L6B0</accession>
<sequence length="66" mass="7369">MRATTYPHLVIDAIDPNEIATIRLNLQRQQALRDVCFRTAIERQLGRRAGPAARMGKPKAKAETAP</sequence>
<dbReference type="OrthoDB" id="9814067at2"/>
<dbReference type="Proteomes" id="UP000292627">
    <property type="component" value="Unassembled WGS sequence"/>
</dbReference>
<protein>
    <submittedName>
        <fullName evidence="2">Uncharacterized protein</fullName>
    </submittedName>
</protein>